<name>A0AAD9JCK2_9ANNE</name>
<evidence type="ECO:0000313" key="3">
    <source>
        <dbReference type="Proteomes" id="UP001208570"/>
    </source>
</evidence>
<comment type="caution">
    <text evidence="2">The sequence shown here is derived from an EMBL/GenBank/DDBJ whole genome shotgun (WGS) entry which is preliminary data.</text>
</comment>
<keyword evidence="3" id="KW-1185">Reference proteome</keyword>
<feature type="compositionally biased region" description="Basic and acidic residues" evidence="1">
    <location>
        <begin position="185"/>
        <end position="195"/>
    </location>
</feature>
<evidence type="ECO:0000313" key="2">
    <source>
        <dbReference type="EMBL" id="KAK2149810.1"/>
    </source>
</evidence>
<proteinExistence type="predicted"/>
<protein>
    <submittedName>
        <fullName evidence="2">Uncharacterized protein</fullName>
    </submittedName>
</protein>
<feature type="region of interest" description="Disordered" evidence="1">
    <location>
        <begin position="139"/>
        <end position="205"/>
    </location>
</feature>
<dbReference type="Pfam" id="PF15073">
    <property type="entry name" value="SPATA48"/>
    <property type="match status" value="1"/>
</dbReference>
<evidence type="ECO:0000256" key="1">
    <source>
        <dbReference type="SAM" id="MobiDB-lite"/>
    </source>
</evidence>
<dbReference type="PANTHER" id="PTHR34759:SF1">
    <property type="entry name" value="SPERMATOGENESIS-ASSOCIATED PROTEIN 48"/>
    <property type="match status" value="1"/>
</dbReference>
<dbReference type="EMBL" id="JAODUP010000436">
    <property type="protein sequence ID" value="KAK2149810.1"/>
    <property type="molecule type" value="Genomic_DNA"/>
</dbReference>
<gene>
    <name evidence="2" type="ORF">LSH36_436g06036</name>
</gene>
<dbReference type="PANTHER" id="PTHR34759">
    <property type="entry name" value="SPERMATOGENESIS-ASSOCIATED PROTEIN 48"/>
    <property type="match status" value="1"/>
</dbReference>
<dbReference type="InterPro" id="IPR027867">
    <property type="entry name" value="SPATA48"/>
</dbReference>
<organism evidence="2 3">
    <name type="scientific">Paralvinella palmiformis</name>
    <dbReference type="NCBI Taxonomy" id="53620"/>
    <lineage>
        <taxon>Eukaryota</taxon>
        <taxon>Metazoa</taxon>
        <taxon>Spiralia</taxon>
        <taxon>Lophotrochozoa</taxon>
        <taxon>Annelida</taxon>
        <taxon>Polychaeta</taxon>
        <taxon>Sedentaria</taxon>
        <taxon>Canalipalpata</taxon>
        <taxon>Terebellida</taxon>
        <taxon>Terebelliformia</taxon>
        <taxon>Alvinellidae</taxon>
        <taxon>Paralvinella</taxon>
    </lineage>
</organism>
<dbReference type="AlphaFoldDB" id="A0AAD9JCK2"/>
<dbReference type="Proteomes" id="UP001208570">
    <property type="component" value="Unassembled WGS sequence"/>
</dbReference>
<reference evidence="2" key="1">
    <citation type="journal article" date="2023" name="Mol. Biol. Evol.">
        <title>Third-Generation Sequencing Reveals the Adaptive Role of the Epigenome in Three Deep-Sea Polychaetes.</title>
        <authorList>
            <person name="Perez M."/>
            <person name="Aroh O."/>
            <person name="Sun Y."/>
            <person name="Lan Y."/>
            <person name="Juniper S.K."/>
            <person name="Young C.R."/>
            <person name="Angers B."/>
            <person name="Qian P.Y."/>
        </authorList>
    </citation>
    <scope>NUCLEOTIDE SEQUENCE</scope>
    <source>
        <strain evidence="2">P08H-3</strain>
    </source>
</reference>
<accession>A0AAD9JCK2</accession>
<sequence length="422" mass="47939">MTEVVAPSTVLSDSLTKTRPHFHAYLRCDTNANGTAVDQIEKQRRERHMKFPSLVGRKDVDSFKDPQNLADPAFKRWNDEGDYRAPAPYRSCDNIIDPVSGFVSVAGDKDRNTGHAHIPSLVQLNATPQSKAPQDINSIRAGQHSAPPETQRRSEREVGTPYPWNSRKVSDATIRSSLGGWTSDVDPRTVPDEMTKSMQPFTPGDENKLLRERLAHRYVYTSSTQRAYEQVPWDHVLTSKQYPPTSTLEEKADMISQHSTLKRYEPSAEEWQKVGRSWDWFQTRKGYYKTNVPIPGIVLINVLLHFSGCVGAENLEEIDNANEPFHPFTVKRNPLPWPTETAHRPNIPRYTGCTWYKPNSVPAHYNQSEPMSYTAREHRPFHAAVNDSAYKRGSRMSKMVTTVPPCNPFTKVTQPEEPIAVN</sequence>